<dbReference type="Gene3D" id="3.30.70.930">
    <property type="match status" value="1"/>
</dbReference>
<dbReference type="PANTHER" id="PTHR33777">
    <property type="entry name" value="UPF0045 PROTEIN ECM15"/>
    <property type="match status" value="1"/>
</dbReference>
<evidence type="ECO:0000256" key="1">
    <source>
        <dbReference type="ARBA" id="ARBA00010272"/>
    </source>
</evidence>
<sequence>MEASIAIQILPKVESTEETIRIVDEVIAYIASTGLHYQVGAFETSVEGDFDTLMTIVKECQLIAINAGAPGVSSYVKIAYRPEGGVLGIEEKTKKHQH</sequence>
<evidence type="ECO:0000313" key="3">
    <source>
        <dbReference type="EMBL" id="GGI65757.1"/>
    </source>
</evidence>
<dbReference type="RefSeq" id="WP_188367592.1">
    <property type="nucleotide sequence ID" value="NZ_BMDT01000005.1"/>
</dbReference>
<protein>
    <recommendedName>
        <fullName evidence="2">Thiamine-binding protein domain-containing protein</fullName>
    </recommendedName>
</protein>
<dbReference type="InterPro" id="IPR029756">
    <property type="entry name" value="MTH1187/YkoF-like"/>
</dbReference>
<accession>A0A917JH59</accession>
<comment type="similarity">
    <text evidence="1">Belongs to the UPF0045 family.</text>
</comment>
<dbReference type="Proteomes" id="UP000622610">
    <property type="component" value="Unassembled WGS sequence"/>
</dbReference>
<dbReference type="SUPFAM" id="SSF89957">
    <property type="entry name" value="MTH1187/YkoF-like"/>
    <property type="match status" value="1"/>
</dbReference>
<dbReference type="EMBL" id="BMDT01000005">
    <property type="protein sequence ID" value="GGI65757.1"/>
    <property type="molecule type" value="Genomic_DNA"/>
</dbReference>
<evidence type="ECO:0000259" key="2">
    <source>
        <dbReference type="Pfam" id="PF01910"/>
    </source>
</evidence>
<reference evidence="3" key="2">
    <citation type="submission" date="2020-09" db="EMBL/GenBank/DDBJ databases">
        <authorList>
            <person name="Sun Q."/>
            <person name="Sedlacek I."/>
        </authorList>
    </citation>
    <scope>NUCLEOTIDE SEQUENCE</scope>
    <source>
        <strain evidence="3">CCM 8433</strain>
    </source>
</reference>
<dbReference type="Pfam" id="PF01910">
    <property type="entry name" value="Thiamine_BP"/>
    <property type="match status" value="1"/>
</dbReference>
<gene>
    <name evidence="3" type="ORF">GCM10011482_14110</name>
</gene>
<dbReference type="InterPro" id="IPR002767">
    <property type="entry name" value="Thiamine_BP"/>
</dbReference>
<organism evidence="3 4">
    <name type="scientific">Enterococcus alcedinis</name>
    <dbReference type="NCBI Taxonomy" id="1274384"/>
    <lineage>
        <taxon>Bacteria</taxon>
        <taxon>Bacillati</taxon>
        <taxon>Bacillota</taxon>
        <taxon>Bacilli</taxon>
        <taxon>Lactobacillales</taxon>
        <taxon>Enterococcaceae</taxon>
        <taxon>Enterococcus</taxon>
    </lineage>
</organism>
<dbReference type="PANTHER" id="PTHR33777:SF1">
    <property type="entry name" value="UPF0045 PROTEIN ECM15"/>
    <property type="match status" value="1"/>
</dbReference>
<feature type="domain" description="Thiamine-binding protein" evidence="2">
    <location>
        <begin position="6"/>
        <end position="96"/>
    </location>
</feature>
<dbReference type="AlphaFoldDB" id="A0A917JH59"/>
<keyword evidence="4" id="KW-1185">Reference proteome</keyword>
<dbReference type="InterPro" id="IPR051614">
    <property type="entry name" value="UPF0045_domain"/>
</dbReference>
<name>A0A917JH59_9ENTE</name>
<evidence type="ECO:0000313" key="4">
    <source>
        <dbReference type="Proteomes" id="UP000622610"/>
    </source>
</evidence>
<proteinExistence type="inferred from homology"/>
<comment type="caution">
    <text evidence="3">The sequence shown here is derived from an EMBL/GenBank/DDBJ whole genome shotgun (WGS) entry which is preliminary data.</text>
</comment>
<reference evidence="3" key="1">
    <citation type="journal article" date="2014" name="Int. J. Syst. Evol. Microbiol.">
        <title>Complete genome sequence of Corynebacterium casei LMG S-19264T (=DSM 44701T), isolated from a smear-ripened cheese.</title>
        <authorList>
            <consortium name="US DOE Joint Genome Institute (JGI-PGF)"/>
            <person name="Walter F."/>
            <person name="Albersmeier A."/>
            <person name="Kalinowski J."/>
            <person name="Ruckert C."/>
        </authorList>
    </citation>
    <scope>NUCLEOTIDE SEQUENCE</scope>
    <source>
        <strain evidence="3">CCM 8433</strain>
    </source>
</reference>
<dbReference type="GO" id="GO:0005829">
    <property type="term" value="C:cytosol"/>
    <property type="evidence" value="ECO:0007669"/>
    <property type="project" value="TreeGrafter"/>
</dbReference>